<organism evidence="9 10">
    <name type="scientific">Paenibacillus foliorum</name>
    <dbReference type="NCBI Taxonomy" id="2654974"/>
    <lineage>
        <taxon>Bacteria</taxon>
        <taxon>Bacillati</taxon>
        <taxon>Bacillota</taxon>
        <taxon>Bacilli</taxon>
        <taxon>Bacillales</taxon>
        <taxon>Paenibacillaceae</taxon>
        <taxon>Paenibacillus</taxon>
    </lineage>
</organism>
<evidence type="ECO:0000259" key="8">
    <source>
        <dbReference type="PROSITE" id="PS50928"/>
    </source>
</evidence>
<feature type="domain" description="ABC transmembrane type-1" evidence="8">
    <location>
        <begin position="85"/>
        <end position="297"/>
    </location>
</feature>
<dbReference type="PANTHER" id="PTHR30193">
    <property type="entry name" value="ABC TRANSPORTER PERMEASE PROTEIN"/>
    <property type="match status" value="1"/>
</dbReference>
<evidence type="ECO:0000256" key="6">
    <source>
        <dbReference type="ARBA" id="ARBA00023136"/>
    </source>
</evidence>
<dbReference type="InterPro" id="IPR000515">
    <property type="entry name" value="MetI-like"/>
</dbReference>
<dbReference type="InterPro" id="IPR035906">
    <property type="entry name" value="MetI-like_sf"/>
</dbReference>
<dbReference type="Pfam" id="PF00528">
    <property type="entry name" value="BPD_transp_1"/>
    <property type="match status" value="1"/>
</dbReference>
<keyword evidence="10" id="KW-1185">Reference proteome</keyword>
<comment type="caution">
    <text evidence="9">The sequence shown here is derived from an EMBL/GenBank/DDBJ whole genome shotgun (WGS) entry which is preliminary data.</text>
</comment>
<dbReference type="Proteomes" id="UP000641588">
    <property type="component" value="Unassembled WGS sequence"/>
</dbReference>
<accession>A0A972K2K6</accession>
<feature type="transmembrane region" description="Helical" evidence="7">
    <location>
        <begin position="224"/>
        <end position="249"/>
    </location>
</feature>
<dbReference type="GO" id="GO:0055085">
    <property type="term" value="P:transmembrane transport"/>
    <property type="evidence" value="ECO:0007669"/>
    <property type="project" value="InterPro"/>
</dbReference>
<evidence type="ECO:0000313" key="10">
    <source>
        <dbReference type="Proteomes" id="UP000641588"/>
    </source>
</evidence>
<dbReference type="InterPro" id="IPR051393">
    <property type="entry name" value="ABC_transporter_permease"/>
</dbReference>
<keyword evidence="5 7" id="KW-1133">Transmembrane helix</keyword>
<gene>
    <name evidence="9" type="ORF">GC093_12165</name>
</gene>
<protein>
    <submittedName>
        <fullName evidence="9">ABC transporter permease subunit</fullName>
    </submittedName>
</protein>
<evidence type="ECO:0000256" key="4">
    <source>
        <dbReference type="ARBA" id="ARBA00022692"/>
    </source>
</evidence>
<keyword evidence="3" id="KW-1003">Cell membrane</keyword>
<comment type="similarity">
    <text evidence="7">Belongs to the binding-protein-dependent transport system permease family.</text>
</comment>
<keyword evidence="4 7" id="KW-0812">Transmembrane</keyword>
<dbReference type="PANTHER" id="PTHR30193:SF37">
    <property type="entry name" value="INNER MEMBRANE ABC TRANSPORTER PERMEASE PROTEIN YCJO"/>
    <property type="match status" value="1"/>
</dbReference>
<dbReference type="AlphaFoldDB" id="A0A972K2K6"/>
<dbReference type="Gene3D" id="1.10.3720.10">
    <property type="entry name" value="MetI-like"/>
    <property type="match status" value="1"/>
</dbReference>
<feature type="transmembrane region" description="Helical" evidence="7">
    <location>
        <begin position="89"/>
        <end position="110"/>
    </location>
</feature>
<evidence type="ECO:0000256" key="5">
    <source>
        <dbReference type="ARBA" id="ARBA00022989"/>
    </source>
</evidence>
<dbReference type="GO" id="GO:0005886">
    <property type="term" value="C:plasma membrane"/>
    <property type="evidence" value="ECO:0007669"/>
    <property type="project" value="UniProtKB-SubCell"/>
</dbReference>
<reference evidence="9" key="1">
    <citation type="submission" date="2019-10" db="EMBL/GenBank/DDBJ databases">
        <title>Description of Paenibacillus glebae sp. nov.</title>
        <authorList>
            <person name="Carlier A."/>
            <person name="Qi S."/>
        </authorList>
    </citation>
    <scope>NUCLEOTIDE SEQUENCE</scope>
    <source>
        <strain evidence="9">LMG 31456</strain>
    </source>
</reference>
<comment type="subcellular location">
    <subcellularLocation>
        <location evidence="1 7">Cell membrane</location>
        <topology evidence="1 7">Multi-pass membrane protein</topology>
    </subcellularLocation>
</comment>
<sequence length="307" mass="35013">MGVSNIRNQVRAHFKKRGYNLTETVSGYMFLSPVIVWIGVFMAFPLYYIIYLSFFEWNLIDPNKTFIGIGNYTRMFSDREFMSSVYHTFYFTLMKTVFSVAAALAIALLLNQKIRGIVVIRGFFYSPVVVSMVAAAMIWGYLFDPNIGPLTQLFQAAGLTSPQWLDDPKWALNSIIIMSIWKNMGYYAVIYLAALQGISHDYYEAAAIDGARSFSKFLHITWPLLMPASMLVIIMTVIHAFQVFAQVYVMTSGGPLGSTNVMVHYLYEVAFQHFEMGYASAIGFVLFLLMFAVTLFQFKLMDKKIDF</sequence>
<name>A0A972K2K6_9BACL</name>
<evidence type="ECO:0000256" key="7">
    <source>
        <dbReference type="RuleBase" id="RU363032"/>
    </source>
</evidence>
<dbReference type="CDD" id="cd06261">
    <property type="entry name" value="TM_PBP2"/>
    <property type="match status" value="1"/>
</dbReference>
<evidence type="ECO:0000256" key="1">
    <source>
        <dbReference type="ARBA" id="ARBA00004651"/>
    </source>
</evidence>
<feature type="transmembrane region" description="Helical" evidence="7">
    <location>
        <begin position="184"/>
        <end position="203"/>
    </location>
</feature>
<keyword evidence="2 7" id="KW-0813">Transport</keyword>
<feature type="transmembrane region" description="Helical" evidence="7">
    <location>
        <begin position="276"/>
        <end position="298"/>
    </location>
</feature>
<feature type="transmembrane region" description="Helical" evidence="7">
    <location>
        <begin position="122"/>
        <end position="142"/>
    </location>
</feature>
<dbReference type="EMBL" id="WHOD01000052">
    <property type="protein sequence ID" value="NOU93967.1"/>
    <property type="molecule type" value="Genomic_DNA"/>
</dbReference>
<feature type="transmembrane region" description="Helical" evidence="7">
    <location>
        <begin position="25"/>
        <end position="50"/>
    </location>
</feature>
<evidence type="ECO:0000256" key="2">
    <source>
        <dbReference type="ARBA" id="ARBA00022448"/>
    </source>
</evidence>
<dbReference type="PROSITE" id="PS50928">
    <property type="entry name" value="ABC_TM1"/>
    <property type="match status" value="1"/>
</dbReference>
<proteinExistence type="inferred from homology"/>
<evidence type="ECO:0000256" key="3">
    <source>
        <dbReference type="ARBA" id="ARBA00022475"/>
    </source>
</evidence>
<keyword evidence="6 7" id="KW-0472">Membrane</keyword>
<evidence type="ECO:0000313" key="9">
    <source>
        <dbReference type="EMBL" id="NOU93967.1"/>
    </source>
</evidence>
<dbReference type="SUPFAM" id="SSF161098">
    <property type="entry name" value="MetI-like"/>
    <property type="match status" value="1"/>
</dbReference>